<dbReference type="AlphaFoldDB" id="A0A2J6SL48"/>
<proteinExistence type="predicted"/>
<evidence type="ECO:0000256" key="1">
    <source>
        <dbReference type="SAM" id="SignalP"/>
    </source>
</evidence>
<dbReference type="RefSeq" id="XP_024728381.1">
    <property type="nucleotide sequence ID" value="XM_024887505.1"/>
</dbReference>
<sequence>MELVPFLILLLWMLEDLWLNHICSQDGACCHLAVRLSPGAAHGRGGARSRPRRAGNEPQPSCGALPLILRMWHPIPDNHAVQNLELPINNNSGTGNWELSASIVTFQQGRPVTAQTNRHRSIPTVVTISELPNLVVPDPVLDPDPDPDPRPIMMP</sequence>
<reference evidence="2 3" key="1">
    <citation type="submission" date="2016-04" db="EMBL/GenBank/DDBJ databases">
        <title>A degradative enzymes factory behind the ericoid mycorrhizal symbiosis.</title>
        <authorList>
            <consortium name="DOE Joint Genome Institute"/>
            <person name="Martino E."/>
            <person name="Morin E."/>
            <person name="Grelet G."/>
            <person name="Kuo A."/>
            <person name="Kohler A."/>
            <person name="Daghino S."/>
            <person name="Barry K."/>
            <person name="Choi C."/>
            <person name="Cichocki N."/>
            <person name="Clum A."/>
            <person name="Copeland A."/>
            <person name="Hainaut M."/>
            <person name="Haridas S."/>
            <person name="Labutti K."/>
            <person name="Lindquist E."/>
            <person name="Lipzen A."/>
            <person name="Khouja H.-R."/>
            <person name="Murat C."/>
            <person name="Ohm R."/>
            <person name="Olson A."/>
            <person name="Spatafora J."/>
            <person name="Veneault-Fourrey C."/>
            <person name="Henrissat B."/>
            <person name="Grigoriev I."/>
            <person name="Martin F."/>
            <person name="Perotto S."/>
        </authorList>
    </citation>
    <scope>NUCLEOTIDE SEQUENCE [LARGE SCALE GENOMIC DNA]</scope>
    <source>
        <strain evidence="2 3">E</strain>
    </source>
</reference>
<dbReference type="InParanoid" id="A0A2J6SL48"/>
<protein>
    <submittedName>
        <fullName evidence="2">Uncharacterized protein</fullName>
    </submittedName>
</protein>
<evidence type="ECO:0000313" key="3">
    <source>
        <dbReference type="Proteomes" id="UP000235371"/>
    </source>
</evidence>
<name>A0A2J6SL48_9HELO</name>
<evidence type="ECO:0000313" key="2">
    <source>
        <dbReference type="EMBL" id="PMD51477.1"/>
    </source>
</evidence>
<dbReference type="Proteomes" id="UP000235371">
    <property type="component" value="Unassembled WGS sequence"/>
</dbReference>
<keyword evidence="1" id="KW-0732">Signal</keyword>
<feature type="signal peptide" evidence="1">
    <location>
        <begin position="1"/>
        <end position="19"/>
    </location>
</feature>
<accession>A0A2J6SL48</accession>
<organism evidence="2 3">
    <name type="scientific">Hyaloscypha bicolor E</name>
    <dbReference type="NCBI Taxonomy" id="1095630"/>
    <lineage>
        <taxon>Eukaryota</taxon>
        <taxon>Fungi</taxon>
        <taxon>Dikarya</taxon>
        <taxon>Ascomycota</taxon>
        <taxon>Pezizomycotina</taxon>
        <taxon>Leotiomycetes</taxon>
        <taxon>Helotiales</taxon>
        <taxon>Hyaloscyphaceae</taxon>
        <taxon>Hyaloscypha</taxon>
        <taxon>Hyaloscypha bicolor</taxon>
    </lineage>
</organism>
<dbReference type="GeneID" id="36595581"/>
<feature type="chain" id="PRO_5014415452" evidence="1">
    <location>
        <begin position="20"/>
        <end position="155"/>
    </location>
</feature>
<dbReference type="EMBL" id="KZ613912">
    <property type="protein sequence ID" value="PMD51477.1"/>
    <property type="molecule type" value="Genomic_DNA"/>
</dbReference>
<gene>
    <name evidence="2" type="ORF">K444DRAFT_669270</name>
</gene>
<keyword evidence="3" id="KW-1185">Reference proteome</keyword>